<protein>
    <submittedName>
        <fullName evidence="1">Uncharacterized protein</fullName>
    </submittedName>
</protein>
<proteinExistence type="predicted"/>
<organism evidence="1 2">
    <name type="scientific">Rhizobium leguminosarum</name>
    <dbReference type="NCBI Taxonomy" id="384"/>
    <lineage>
        <taxon>Bacteria</taxon>
        <taxon>Pseudomonadati</taxon>
        <taxon>Pseudomonadota</taxon>
        <taxon>Alphaproteobacteria</taxon>
        <taxon>Hyphomicrobiales</taxon>
        <taxon>Rhizobiaceae</taxon>
        <taxon>Rhizobium/Agrobacterium group</taxon>
        <taxon>Rhizobium</taxon>
    </lineage>
</organism>
<evidence type="ECO:0000313" key="1">
    <source>
        <dbReference type="EMBL" id="ANP91534.1"/>
    </source>
</evidence>
<dbReference type="EMBL" id="CP016292">
    <property type="protein sequence ID" value="ANP91534.1"/>
    <property type="molecule type" value="Genomic_DNA"/>
</dbReference>
<keyword evidence="1" id="KW-0614">Plasmid</keyword>
<dbReference type="RefSeq" id="WP_065284687.1">
    <property type="nucleotide sequence ID" value="NZ_CP016292.1"/>
</dbReference>
<dbReference type="AlphaFoldDB" id="A0A1B1CP42"/>
<sequence length="201" mass="22544">MTSKYLEQHRRWWAQTLGSELAEARVVMPKEHYAKLVRIATDLEERIPILLGKLIVDYFEAVESGQMEIKPPIPKATRKMPDQSQLEQLCQLLSWSRFPDDTGASRFRQIALVTTLAHEHAQGRKPTASSVGRIIDSHVSQIDLMARALEERGVIDRVHTPNIRPGVSGKVLYLNPDAANALNKSHVRAIGSSIVPVLEPE</sequence>
<gene>
    <name evidence="1" type="ORF">BA011_36100</name>
</gene>
<dbReference type="Proteomes" id="UP000092691">
    <property type="component" value="Plasmid unnamed4"/>
</dbReference>
<reference evidence="1 2" key="1">
    <citation type="submission" date="2016-06" db="EMBL/GenBank/DDBJ databases">
        <title>Microsymbionts genomes from the relict species Vavilovia formosa.</title>
        <authorList>
            <person name="Chirak E."/>
            <person name="Kimeklis A."/>
            <person name="Andronov E."/>
        </authorList>
    </citation>
    <scope>NUCLEOTIDE SEQUENCE [LARGE SCALE GENOMIC DNA]</scope>
    <source>
        <strain evidence="1 2">Vaf10</strain>
        <plasmid evidence="2">Plasmid unnamed4</plasmid>
    </source>
</reference>
<evidence type="ECO:0000313" key="2">
    <source>
        <dbReference type="Proteomes" id="UP000092691"/>
    </source>
</evidence>
<name>A0A1B1CP42_RHILE</name>
<accession>A0A1B1CP42</accession>
<geneLocation type="plasmid" evidence="1 2">
    <name>unnamed4</name>
</geneLocation>
<dbReference type="OrthoDB" id="8388230at2"/>